<dbReference type="InterPro" id="IPR050583">
    <property type="entry name" value="Mycobacterial_A85_antigen"/>
</dbReference>
<dbReference type="InterPro" id="IPR000801">
    <property type="entry name" value="Esterase-like"/>
</dbReference>
<evidence type="ECO:0000313" key="3">
    <source>
        <dbReference type="Proteomes" id="UP000249720"/>
    </source>
</evidence>
<evidence type="ECO:0000256" key="1">
    <source>
        <dbReference type="SAM" id="SignalP"/>
    </source>
</evidence>
<dbReference type="GO" id="GO:0016747">
    <property type="term" value="F:acyltransferase activity, transferring groups other than amino-acyl groups"/>
    <property type="evidence" value="ECO:0007669"/>
    <property type="project" value="TreeGrafter"/>
</dbReference>
<dbReference type="PANTHER" id="PTHR48098">
    <property type="entry name" value="ENTEROCHELIN ESTERASE-RELATED"/>
    <property type="match status" value="1"/>
</dbReference>
<accession>A0A2W7RKR7</accession>
<dbReference type="Proteomes" id="UP000249720">
    <property type="component" value="Unassembled WGS sequence"/>
</dbReference>
<reference evidence="2 3" key="1">
    <citation type="submission" date="2018-06" db="EMBL/GenBank/DDBJ databases">
        <title>Genomic Encyclopedia of Archaeal and Bacterial Type Strains, Phase II (KMG-II): from individual species to whole genera.</title>
        <authorList>
            <person name="Goeker M."/>
        </authorList>
    </citation>
    <scope>NUCLEOTIDE SEQUENCE [LARGE SCALE GENOMIC DNA]</scope>
    <source>
        <strain evidence="2 3">DSM 23241</strain>
    </source>
</reference>
<sequence>MKLFLIAVLFIVSVGSLNAQSHGTVFEHEVMQSNILHKEVAYAVYLPFDYNTFNRNYPVVYLFHGYTDNETGWIQYGEVNRFADKAIAEGTIPPMIIIMPNADSSWYINALNGQENYEDFFIKEFMPSVEKKYRIKAEKRFRGLSGLSMGGYGALIYAMKYPNLFSAAAPLSAAVFTDDEMMNMPQDHWDKFSFPKLYGNFPPGKQRLNNAWYQNSVLKIVENTPADNLQKVRYWIDCGDDDFLTKGNCMLHLALTAKKVPHEFRVRDGAHTWGYWRSGITDALQFIGQSFHL</sequence>
<keyword evidence="1" id="KW-0732">Signal</keyword>
<dbReference type="GO" id="GO:0016787">
    <property type="term" value="F:hydrolase activity"/>
    <property type="evidence" value="ECO:0007669"/>
    <property type="project" value="UniProtKB-KW"/>
</dbReference>
<dbReference type="SUPFAM" id="SSF53474">
    <property type="entry name" value="alpha/beta-Hydrolases"/>
    <property type="match status" value="1"/>
</dbReference>
<keyword evidence="3" id="KW-1185">Reference proteome</keyword>
<dbReference type="InterPro" id="IPR029058">
    <property type="entry name" value="AB_hydrolase_fold"/>
</dbReference>
<dbReference type="EMBL" id="QKZV01000008">
    <property type="protein sequence ID" value="PZX60811.1"/>
    <property type="molecule type" value="Genomic_DNA"/>
</dbReference>
<dbReference type="AlphaFoldDB" id="A0A2W7RKR7"/>
<protein>
    <submittedName>
        <fullName evidence="2">S-formylglutathione hydrolase FrmB</fullName>
    </submittedName>
</protein>
<organism evidence="2 3">
    <name type="scientific">Hydrotalea sandarakina</name>
    <dbReference type="NCBI Taxonomy" id="1004304"/>
    <lineage>
        <taxon>Bacteria</taxon>
        <taxon>Pseudomonadati</taxon>
        <taxon>Bacteroidota</taxon>
        <taxon>Chitinophagia</taxon>
        <taxon>Chitinophagales</taxon>
        <taxon>Chitinophagaceae</taxon>
        <taxon>Hydrotalea</taxon>
    </lineage>
</organism>
<gene>
    <name evidence="2" type="ORF">LX80_02295</name>
</gene>
<dbReference type="PANTHER" id="PTHR48098:SF1">
    <property type="entry name" value="DIACYLGLYCEROL ACYLTRANSFERASE_MYCOLYLTRANSFERASE AG85A"/>
    <property type="match status" value="1"/>
</dbReference>
<dbReference type="Gene3D" id="3.40.50.1820">
    <property type="entry name" value="alpha/beta hydrolase"/>
    <property type="match status" value="1"/>
</dbReference>
<dbReference type="Pfam" id="PF00756">
    <property type="entry name" value="Esterase"/>
    <property type="match status" value="1"/>
</dbReference>
<keyword evidence="2" id="KW-0378">Hydrolase</keyword>
<evidence type="ECO:0000313" key="2">
    <source>
        <dbReference type="EMBL" id="PZX60811.1"/>
    </source>
</evidence>
<proteinExistence type="predicted"/>
<feature type="signal peptide" evidence="1">
    <location>
        <begin position="1"/>
        <end position="19"/>
    </location>
</feature>
<comment type="caution">
    <text evidence="2">The sequence shown here is derived from an EMBL/GenBank/DDBJ whole genome shotgun (WGS) entry which is preliminary data.</text>
</comment>
<feature type="chain" id="PRO_5015946790" evidence="1">
    <location>
        <begin position="20"/>
        <end position="293"/>
    </location>
</feature>
<name>A0A2W7RKR7_9BACT</name>